<evidence type="ECO:0000313" key="3">
    <source>
        <dbReference type="Proteomes" id="UP000433406"/>
    </source>
</evidence>
<keyword evidence="3" id="KW-1185">Reference proteome</keyword>
<gene>
    <name evidence="2" type="ORF">GGQ22_16410</name>
</gene>
<dbReference type="CDD" id="cd05154">
    <property type="entry name" value="ACAD10_11_N-like"/>
    <property type="match status" value="1"/>
</dbReference>
<dbReference type="InterPro" id="IPR011009">
    <property type="entry name" value="Kinase-like_dom_sf"/>
</dbReference>
<feature type="domain" description="Aminoglycoside phosphotransferase" evidence="1">
    <location>
        <begin position="40"/>
        <end position="275"/>
    </location>
</feature>
<evidence type="ECO:0000313" key="2">
    <source>
        <dbReference type="EMBL" id="MTB96660.1"/>
    </source>
</evidence>
<keyword evidence="2" id="KW-0808">Transferase</keyword>
<dbReference type="AlphaFoldDB" id="A0A6I3JES6"/>
<name>A0A6I3JES6_9ACTN</name>
<dbReference type="PANTHER" id="PTHR47829:SF1">
    <property type="entry name" value="HAD FAMILY PHOSPHATASE"/>
    <property type="match status" value="1"/>
</dbReference>
<sequence>MSADDTGNPAKPVREEDAFDAAAVSAWLEAIGAGVGPIEEVRQFSGGASNLTYLLLAGDRELILRRPPAGRKAAGAHDMGREHRIQSALAPVFPYVAAMVGHCTDTSVIGSEFYVMEKVPGLVLRSEFPREVSAEEADDLCARALDVLVALHSVDVAAVPELADLGRGEGYVDRQVRGWVGRMADARTEDTGDWSDVMAWIEEHRPADVAQVLIHNDFRFDNLVLDDSQGRLEVRAVLDWEMATVGDPLMDLSSTLAYWVEAADDDLFQLFRRQPTNAPGMWTRDQLVERYCARMGFEITAEQRLFYEVFGLFRLAVIAQQIWYRYVHRQTTNESHAVLGQVVAYLEARCRRLIAEHPADAPTGGAA</sequence>
<dbReference type="RefSeq" id="WP_171897109.1">
    <property type="nucleotide sequence ID" value="NZ_CP053660.1"/>
</dbReference>
<dbReference type="PANTHER" id="PTHR47829">
    <property type="entry name" value="HYDROLASE, PUTATIVE (AFU_ORTHOLOGUE AFUA_1G12880)-RELATED"/>
    <property type="match status" value="1"/>
</dbReference>
<proteinExistence type="predicted"/>
<dbReference type="Gene3D" id="3.90.1200.10">
    <property type="match status" value="1"/>
</dbReference>
<dbReference type="Pfam" id="PF01636">
    <property type="entry name" value="APH"/>
    <property type="match status" value="1"/>
</dbReference>
<dbReference type="Proteomes" id="UP000433406">
    <property type="component" value="Unassembled WGS sequence"/>
</dbReference>
<dbReference type="SUPFAM" id="SSF56112">
    <property type="entry name" value="Protein kinase-like (PK-like)"/>
    <property type="match status" value="1"/>
</dbReference>
<dbReference type="InterPro" id="IPR052898">
    <property type="entry name" value="ACAD10-like"/>
</dbReference>
<protein>
    <submittedName>
        <fullName evidence="2">Phosphotransferase</fullName>
    </submittedName>
</protein>
<dbReference type="GO" id="GO:0016740">
    <property type="term" value="F:transferase activity"/>
    <property type="evidence" value="ECO:0007669"/>
    <property type="project" value="UniProtKB-KW"/>
</dbReference>
<organism evidence="2 3">
    <name type="scientific">Nocardioides marmotae</name>
    <dbReference type="NCBI Taxonomy" id="2663857"/>
    <lineage>
        <taxon>Bacteria</taxon>
        <taxon>Bacillati</taxon>
        <taxon>Actinomycetota</taxon>
        <taxon>Actinomycetes</taxon>
        <taxon>Propionibacteriales</taxon>
        <taxon>Nocardioidaceae</taxon>
        <taxon>Nocardioides</taxon>
    </lineage>
</organism>
<accession>A0A6I3JES6</accession>
<dbReference type="InterPro" id="IPR041726">
    <property type="entry name" value="ACAD10_11_N"/>
</dbReference>
<evidence type="ECO:0000259" key="1">
    <source>
        <dbReference type="Pfam" id="PF01636"/>
    </source>
</evidence>
<dbReference type="InterPro" id="IPR002575">
    <property type="entry name" value="Aminoglycoside_PTrfase"/>
</dbReference>
<reference evidence="2 3" key="1">
    <citation type="submission" date="2019-10" db="EMBL/GenBank/DDBJ databases">
        <title>Nocardioides novel species isolated from the excrement of Marmot.</title>
        <authorList>
            <person name="Zhang G."/>
        </authorList>
    </citation>
    <scope>NUCLEOTIDE SEQUENCE [LARGE SCALE GENOMIC DNA]</scope>
    <source>
        <strain evidence="3">zg-579</strain>
    </source>
</reference>
<comment type="caution">
    <text evidence="2">The sequence shown here is derived from an EMBL/GenBank/DDBJ whole genome shotgun (WGS) entry which is preliminary data.</text>
</comment>
<dbReference type="Gene3D" id="3.30.200.20">
    <property type="entry name" value="Phosphorylase Kinase, domain 1"/>
    <property type="match status" value="1"/>
</dbReference>
<dbReference type="EMBL" id="WLCI01000018">
    <property type="protein sequence ID" value="MTB96660.1"/>
    <property type="molecule type" value="Genomic_DNA"/>
</dbReference>